<dbReference type="Pfam" id="PF00046">
    <property type="entry name" value="Homeodomain"/>
    <property type="match status" value="1"/>
</dbReference>
<dbReference type="Proteomes" id="UP000314980">
    <property type="component" value="Unassembled WGS sequence"/>
</dbReference>
<keyword evidence="3" id="KW-0217">Developmental protein</keyword>
<keyword evidence="12" id="KW-1185">Reference proteome</keyword>
<comment type="similarity">
    <text evidence="2">Belongs to the paired homeobox family.</text>
</comment>
<keyword evidence="5 7" id="KW-0371">Homeobox</keyword>
<dbReference type="PANTHER" id="PTHR47777:SF1">
    <property type="entry name" value="HOMEOBOX PROTEIN SEBOX"/>
    <property type="match status" value="1"/>
</dbReference>
<evidence type="ECO:0000313" key="12">
    <source>
        <dbReference type="Proteomes" id="UP000314980"/>
    </source>
</evidence>
<dbReference type="Ensembl" id="ENSLCAT00010000456.1">
    <property type="protein sequence ID" value="ENSLCAP00010000434.1"/>
    <property type="gene ID" value="ENSLCAG00010000297.1"/>
</dbReference>
<reference evidence="11" key="2">
    <citation type="submission" date="2025-08" db="UniProtKB">
        <authorList>
            <consortium name="Ensembl"/>
        </authorList>
    </citation>
    <scope>IDENTIFICATION</scope>
</reference>
<keyword evidence="6 7" id="KW-0539">Nucleus</keyword>
<dbReference type="FunFam" id="1.10.10.60:FF:000312">
    <property type="entry name" value="Mix-type homeobox gene 1"/>
    <property type="match status" value="1"/>
</dbReference>
<sequence>MALFMDSDFSLLKQNQQRDVMDFKALFGEQNHCYVFDFILNCFAVSSPEPDRLMEGQRKRKRTIFSRAQLSELEQAFAVTPYPDITLRERLAAHTHLPESKIQVWFQNRRARSIKTGRLPKSAKPFLGDRGAAAPSPGPMTSTLPTPTTLQDIFRPEQNHHSEDIPQIYSDWIQIYSNPVSSPPSSSSFHHSYSQPIARQSHHSASPRSYQAFRNFKPQNLVPPGTHQPMYGGSSGGGGHASVDQVVPSHPQPMYWEVTQGQGHHHHHHHHPQMGPQTSMGYISDLIYNAAIVTNFLEF</sequence>
<feature type="region of interest" description="Disordered" evidence="9">
    <location>
        <begin position="120"/>
        <end position="143"/>
    </location>
</feature>
<dbReference type="PANTHER" id="PTHR47777">
    <property type="entry name" value="HOMEOBOX PROTEIN SEBOX"/>
    <property type="match status" value="1"/>
</dbReference>
<dbReference type="InterPro" id="IPR009057">
    <property type="entry name" value="Homeodomain-like_sf"/>
</dbReference>
<feature type="DNA-binding region" description="Homeobox" evidence="7">
    <location>
        <begin position="58"/>
        <end position="117"/>
    </location>
</feature>
<reference evidence="11" key="3">
    <citation type="submission" date="2025-09" db="UniProtKB">
        <authorList>
            <consortium name="Ensembl"/>
        </authorList>
    </citation>
    <scope>IDENTIFICATION</scope>
</reference>
<proteinExistence type="inferred from homology"/>
<dbReference type="GeneTree" id="ENSGT00920000149180"/>
<comment type="subcellular location">
    <subcellularLocation>
        <location evidence="1 7 8">Nucleus</location>
    </subcellularLocation>
</comment>
<feature type="region of interest" description="Disordered" evidence="9">
    <location>
        <begin position="226"/>
        <end position="247"/>
    </location>
</feature>
<feature type="compositionally biased region" description="Low complexity" evidence="9">
    <location>
        <begin position="181"/>
        <end position="196"/>
    </location>
</feature>
<protein>
    <recommendedName>
        <fullName evidence="10">Homeobox domain-containing protein</fullName>
    </recommendedName>
</protein>
<evidence type="ECO:0000256" key="9">
    <source>
        <dbReference type="SAM" id="MobiDB-lite"/>
    </source>
</evidence>
<organism evidence="11 12">
    <name type="scientific">Lates calcarifer</name>
    <name type="common">Barramundi</name>
    <name type="synonym">Holocentrus calcarifer</name>
    <dbReference type="NCBI Taxonomy" id="8187"/>
    <lineage>
        <taxon>Eukaryota</taxon>
        <taxon>Metazoa</taxon>
        <taxon>Chordata</taxon>
        <taxon>Craniata</taxon>
        <taxon>Vertebrata</taxon>
        <taxon>Euteleostomi</taxon>
        <taxon>Actinopterygii</taxon>
        <taxon>Neopterygii</taxon>
        <taxon>Teleostei</taxon>
        <taxon>Neoteleostei</taxon>
        <taxon>Acanthomorphata</taxon>
        <taxon>Carangaria</taxon>
        <taxon>Carangaria incertae sedis</taxon>
        <taxon>Centropomidae</taxon>
        <taxon>Lates</taxon>
    </lineage>
</organism>
<evidence type="ECO:0000256" key="1">
    <source>
        <dbReference type="ARBA" id="ARBA00004123"/>
    </source>
</evidence>
<feature type="region of interest" description="Disordered" evidence="9">
    <location>
        <begin position="181"/>
        <end position="208"/>
    </location>
</feature>
<dbReference type="PROSITE" id="PS50071">
    <property type="entry name" value="HOMEOBOX_2"/>
    <property type="match status" value="1"/>
</dbReference>
<evidence type="ECO:0000256" key="5">
    <source>
        <dbReference type="ARBA" id="ARBA00023155"/>
    </source>
</evidence>
<dbReference type="GO" id="GO:0005634">
    <property type="term" value="C:nucleus"/>
    <property type="evidence" value="ECO:0007669"/>
    <property type="project" value="UniProtKB-SubCell"/>
</dbReference>
<dbReference type="SUPFAM" id="SSF46689">
    <property type="entry name" value="Homeodomain-like"/>
    <property type="match status" value="1"/>
</dbReference>
<dbReference type="GO" id="GO:0003677">
    <property type="term" value="F:DNA binding"/>
    <property type="evidence" value="ECO:0007669"/>
    <property type="project" value="UniProtKB-UniRule"/>
</dbReference>
<evidence type="ECO:0000256" key="3">
    <source>
        <dbReference type="ARBA" id="ARBA00022473"/>
    </source>
</evidence>
<evidence type="ECO:0000256" key="2">
    <source>
        <dbReference type="ARBA" id="ARBA00005733"/>
    </source>
</evidence>
<accession>A0A4W6BIQ5</accession>
<evidence type="ECO:0000313" key="11">
    <source>
        <dbReference type="Ensembl" id="ENSLCAP00010000434.1"/>
    </source>
</evidence>
<reference evidence="12" key="1">
    <citation type="submission" date="2015-09" db="EMBL/GenBank/DDBJ databases">
        <authorList>
            <person name="Sai Rama Sridatta P."/>
        </authorList>
    </citation>
    <scope>NUCLEOTIDE SEQUENCE [LARGE SCALE GENOMIC DNA]</scope>
</reference>
<keyword evidence="4 7" id="KW-0238">DNA-binding</keyword>
<dbReference type="Gene3D" id="1.10.10.60">
    <property type="entry name" value="Homeodomain-like"/>
    <property type="match status" value="1"/>
</dbReference>
<evidence type="ECO:0000256" key="6">
    <source>
        <dbReference type="ARBA" id="ARBA00023242"/>
    </source>
</evidence>
<dbReference type="InParanoid" id="A0A4W6BIQ5"/>
<feature type="domain" description="Homeobox" evidence="10">
    <location>
        <begin position="56"/>
        <end position="116"/>
    </location>
</feature>
<dbReference type="FunCoup" id="A0A4W6BIQ5">
    <property type="interactions" value="21"/>
</dbReference>
<evidence type="ECO:0000256" key="4">
    <source>
        <dbReference type="ARBA" id="ARBA00023125"/>
    </source>
</evidence>
<dbReference type="InterPro" id="IPR001356">
    <property type="entry name" value="HD"/>
</dbReference>
<dbReference type="SMART" id="SM00389">
    <property type="entry name" value="HOX"/>
    <property type="match status" value="1"/>
</dbReference>
<evidence type="ECO:0000256" key="7">
    <source>
        <dbReference type="PROSITE-ProRule" id="PRU00108"/>
    </source>
</evidence>
<name>A0A4W6BIQ5_LATCA</name>
<dbReference type="AlphaFoldDB" id="A0A4W6BIQ5"/>
<evidence type="ECO:0000256" key="8">
    <source>
        <dbReference type="RuleBase" id="RU000682"/>
    </source>
</evidence>
<dbReference type="CDD" id="cd00086">
    <property type="entry name" value="homeodomain"/>
    <property type="match status" value="1"/>
</dbReference>
<dbReference type="InterPro" id="IPR042223">
    <property type="entry name" value="SEBOX"/>
</dbReference>
<evidence type="ECO:0000259" key="10">
    <source>
        <dbReference type="PROSITE" id="PS50071"/>
    </source>
</evidence>